<dbReference type="AlphaFoldDB" id="A0A0K1EQ72"/>
<dbReference type="KEGG" id="ccro:CMC5_071970"/>
<feature type="domain" description="STAS" evidence="2">
    <location>
        <begin position="287"/>
        <end position="398"/>
    </location>
</feature>
<reference evidence="3 4" key="1">
    <citation type="submission" date="2015-07" db="EMBL/GenBank/DDBJ databases">
        <title>Genome analysis of myxobacterium Chondromyces crocatus Cm c5 reveals a high potential for natural compound synthesis and the genetic basis for the loss of fruiting body formation.</title>
        <authorList>
            <person name="Zaburannyi N."/>
            <person name="Bunk B."/>
            <person name="Maier J."/>
            <person name="Overmann J."/>
            <person name="Mueller R."/>
        </authorList>
    </citation>
    <scope>NUCLEOTIDE SEQUENCE [LARGE SCALE GENOMIC DNA]</scope>
    <source>
        <strain evidence="3 4">Cm c5</strain>
    </source>
</reference>
<evidence type="ECO:0000256" key="1">
    <source>
        <dbReference type="ARBA" id="ARBA00022553"/>
    </source>
</evidence>
<protein>
    <recommendedName>
        <fullName evidence="2">STAS domain-containing protein</fullName>
    </recommendedName>
</protein>
<dbReference type="OrthoDB" id="5493100at2"/>
<dbReference type="InterPro" id="IPR051932">
    <property type="entry name" value="Bact_StressResp_Reg"/>
</dbReference>
<dbReference type="InterPro" id="IPR036513">
    <property type="entry name" value="STAS_dom_sf"/>
</dbReference>
<dbReference type="InterPro" id="IPR035965">
    <property type="entry name" value="PAS-like_dom_sf"/>
</dbReference>
<dbReference type="Proteomes" id="UP000067626">
    <property type="component" value="Chromosome"/>
</dbReference>
<dbReference type="InterPro" id="IPR000014">
    <property type="entry name" value="PAS"/>
</dbReference>
<dbReference type="PROSITE" id="PS50801">
    <property type="entry name" value="STAS"/>
    <property type="match status" value="1"/>
</dbReference>
<dbReference type="Gene3D" id="3.30.750.24">
    <property type="entry name" value="STAS domain"/>
    <property type="match status" value="1"/>
</dbReference>
<gene>
    <name evidence="3" type="ORF">CMC5_071970</name>
</gene>
<organism evidence="3 4">
    <name type="scientific">Chondromyces crocatus</name>
    <dbReference type="NCBI Taxonomy" id="52"/>
    <lineage>
        <taxon>Bacteria</taxon>
        <taxon>Pseudomonadati</taxon>
        <taxon>Myxococcota</taxon>
        <taxon>Polyangia</taxon>
        <taxon>Polyangiales</taxon>
        <taxon>Polyangiaceae</taxon>
        <taxon>Chondromyces</taxon>
    </lineage>
</organism>
<sequence length="406" mass="43721">MEEPNEHPLERFCEALERRFDRLLPKINTHILHYFPALAAVPEDVMLQANADGLRSYLVSTMEPDLEPLRQRVVASSEALVVIGGAPENARHLLEASRQEVLAVALELVAEGFPHAREGTLQLMASYSAGLEATTKMAFTLPQAGLVLSAPLLRVFAEVCPEAIAVSSMGEYMSFANESMNSLMGRELTLGETFGSLVVPAHAGRWAAAREAIMAEQHWRGRLRLLGAEGHEVPVDVTAFRLQTEGGGEALCCIVRDVSELLKVEQERLRLQAEVIATQDAAIRELMTPLLPLAEGVVAMPIVGTVDATRGASILDALLEGIAARQARVAILDITGMSVVDTHVAEGLLRAARAAKLLGTELIVTGIRGAVAQTLVGLDVHLDGMITCATLQEGVARAMRLARKTR</sequence>
<dbReference type="EMBL" id="CP012159">
    <property type="protein sequence ID" value="AKT42969.1"/>
    <property type="molecule type" value="Genomic_DNA"/>
</dbReference>
<dbReference type="InterPro" id="IPR002645">
    <property type="entry name" value="STAS_dom"/>
</dbReference>
<dbReference type="Pfam" id="PF13426">
    <property type="entry name" value="PAS_9"/>
    <property type="match status" value="1"/>
</dbReference>
<dbReference type="PANTHER" id="PTHR33745">
    <property type="entry name" value="RSBT ANTAGONIST PROTEIN RSBS-RELATED"/>
    <property type="match status" value="1"/>
</dbReference>
<dbReference type="STRING" id="52.CMC5_071970"/>
<dbReference type="SUPFAM" id="SSF55785">
    <property type="entry name" value="PYP-like sensor domain (PAS domain)"/>
    <property type="match status" value="1"/>
</dbReference>
<proteinExistence type="predicted"/>
<evidence type="ECO:0000259" key="2">
    <source>
        <dbReference type="PROSITE" id="PS50801"/>
    </source>
</evidence>
<name>A0A0K1EQ72_CHOCO</name>
<accession>A0A0K1EQ72</accession>
<dbReference type="SUPFAM" id="SSF52091">
    <property type="entry name" value="SpoIIaa-like"/>
    <property type="match status" value="1"/>
</dbReference>
<dbReference type="CDD" id="cd07041">
    <property type="entry name" value="STAS_RsbR_RsbS_like"/>
    <property type="match status" value="1"/>
</dbReference>
<dbReference type="PANTHER" id="PTHR33745:SF3">
    <property type="entry name" value="RSBT CO-ANTAGONIST PROTEIN RSBRC"/>
    <property type="match status" value="1"/>
</dbReference>
<keyword evidence="4" id="KW-1185">Reference proteome</keyword>
<evidence type="ECO:0000313" key="3">
    <source>
        <dbReference type="EMBL" id="AKT42969.1"/>
    </source>
</evidence>
<dbReference type="RefSeq" id="WP_156339098.1">
    <property type="nucleotide sequence ID" value="NZ_CP012159.1"/>
</dbReference>
<dbReference type="Gene3D" id="3.30.450.20">
    <property type="entry name" value="PAS domain"/>
    <property type="match status" value="1"/>
</dbReference>
<dbReference type="Pfam" id="PF01740">
    <property type="entry name" value="STAS"/>
    <property type="match status" value="1"/>
</dbReference>
<keyword evidence="1" id="KW-0597">Phosphoprotein</keyword>
<evidence type="ECO:0000313" key="4">
    <source>
        <dbReference type="Proteomes" id="UP000067626"/>
    </source>
</evidence>